<evidence type="ECO:0000313" key="2">
    <source>
        <dbReference type="EMBL" id="SUZ97515.1"/>
    </source>
</evidence>
<accession>A0A381S085</accession>
<protein>
    <recommendedName>
        <fullName evidence="1">Phosphotyrosine protein phosphatase I domain-containing protein</fullName>
    </recommendedName>
</protein>
<organism evidence="2">
    <name type="scientific">marine metagenome</name>
    <dbReference type="NCBI Taxonomy" id="408172"/>
    <lineage>
        <taxon>unclassified sequences</taxon>
        <taxon>metagenomes</taxon>
        <taxon>ecological metagenomes</taxon>
    </lineage>
</organism>
<dbReference type="InterPro" id="IPR036196">
    <property type="entry name" value="Ptyr_pPase_sf"/>
</dbReference>
<dbReference type="EMBL" id="UINC01002516">
    <property type="protein sequence ID" value="SUZ97515.1"/>
    <property type="molecule type" value="Genomic_DNA"/>
</dbReference>
<dbReference type="Pfam" id="PF01451">
    <property type="entry name" value="LMWPc"/>
    <property type="match status" value="1"/>
</dbReference>
<dbReference type="SMART" id="SM00226">
    <property type="entry name" value="LMWPc"/>
    <property type="match status" value="1"/>
</dbReference>
<evidence type="ECO:0000259" key="1">
    <source>
        <dbReference type="SMART" id="SM00226"/>
    </source>
</evidence>
<reference evidence="2" key="1">
    <citation type="submission" date="2018-05" db="EMBL/GenBank/DDBJ databases">
        <authorList>
            <person name="Lanie J.A."/>
            <person name="Ng W.-L."/>
            <person name="Kazmierczak K.M."/>
            <person name="Andrzejewski T.M."/>
            <person name="Davidsen T.M."/>
            <person name="Wayne K.J."/>
            <person name="Tettelin H."/>
            <person name="Glass J.I."/>
            <person name="Rusch D."/>
            <person name="Podicherti R."/>
            <person name="Tsui H.-C.T."/>
            <person name="Winkler M.E."/>
        </authorList>
    </citation>
    <scope>NUCLEOTIDE SEQUENCE</scope>
</reference>
<feature type="domain" description="Phosphotyrosine protein phosphatase I" evidence="1">
    <location>
        <begin position="1"/>
        <end position="161"/>
    </location>
</feature>
<proteinExistence type="predicted"/>
<dbReference type="InterPro" id="IPR023485">
    <property type="entry name" value="Ptyr_pPase"/>
</dbReference>
<name>A0A381S085_9ZZZZ</name>
<dbReference type="Gene3D" id="3.40.50.2300">
    <property type="match status" value="1"/>
</dbReference>
<sequence>MAEALLRTRMAEAGADGPEVRSVGTAAVGGPATPAAVEVLADRGIDLSGHVSRPLTGGSLASADLVVAMTRRHEAEIGSADPDARSRTFLAGEVARLGGQVGPRGARLLTDWVRALDGARGGHFTTGRVADEVADPYGEPVEVYRGCADRLDGLCTALARLLVPPS</sequence>
<dbReference type="AlphaFoldDB" id="A0A381S085"/>
<gene>
    <name evidence="2" type="ORF">METZ01_LOCUS50369</name>
</gene>
<dbReference type="SUPFAM" id="SSF52788">
    <property type="entry name" value="Phosphotyrosine protein phosphatases I"/>
    <property type="match status" value="1"/>
</dbReference>